<feature type="transmembrane region" description="Helical" evidence="1">
    <location>
        <begin position="195"/>
        <end position="217"/>
    </location>
</feature>
<organism evidence="2 3">
    <name type="scientific">Flexivirga endophytica</name>
    <dbReference type="NCBI Taxonomy" id="1849103"/>
    <lineage>
        <taxon>Bacteria</taxon>
        <taxon>Bacillati</taxon>
        <taxon>Actinomycetota</taxon>
        <taxon>Actinomycetes</taxon>
        <taxon>Micrococcales</taxon>
        <taxon>Dermacoccaceae</taxon>
        <taxon>Flexivirga</taxon>
    </lineage>
</organism>
<feature type="transmembrane region" description="Helical" evidence="1">
    <location>
        <begin position="248"/>
        <end position="268"/>
    </location>
</feature>
<keyword evidence="1" id="KW-0812">Transmembrane</keyword>
<evidence type="ECO:0000313" key="3">
    <source>
        <dbReference type="Proteomes" id="UP000636793"/>
    </source>
</evidence>
<reference evidence="2" key="2">
    <citation type="submission" date="2020-09" db="EMBL/GenBank/DDBJ databases">
        <authorList>
            <person name="Sun Q."/>
            <person name="Zhou Y."/>
        </authorList>
    </citation>
    <scope>NUCLEOTIDE SEQUENCE</scope>
    <source>
        <strain evidence="2">CGMCC 1.15085</strain>
    </source>
</reference>
<feature type="transmembrane region" description="Helical" evidence="1">
    <location>
        <begin position="307"/>
        <end position="329"/>
    </location>
</feature>
<comment type="caution">
    <text evidence="2">The sequence shown here is derived from an EMBL/GenBank/DDBJ whole genome shotgun (WGS) entry which is preliminary data.</text>
</comment>
<dbReference type="Proteomes" id="UP000636793">
    <property type="component" value="Unassembled WGS sequence"/>
</dbReference>
<keyword evidence="1" id="KW-1133">Transmembrane helix</keyword>
<evidence type="ECO:0000256" key="1">
    <source>
        <dbReference type="SAM" id="Phobius"/>
    </source>
</evidence>
<dbReference type="AlphaFoldDB" id="A0A916T079"/>
<protein>
    <recommendedName>
        <fullName evidence="4">ABC transporter permease</fullName>
    </recommendedName>
</protein>
<evidence type="ECO:0008006" key="4">
    <source>
        <dbReference type="Google" id="ProtNLM"/>
    </source>
</evidence>
<feature type="transmembrane region" description="Helical" evidence="1">
    <location>
        <begin position="29"/>
        <end position="49"/>
    </location>
</feature>
<dbReference type="EMBL" id="BMHI01000002">
    <property type="protein sequence ID" value="GGB26178.1"/>
    <property type="molecule type" value="Genomic_DNA"/>
</dbReference>
<sequence>MSSGDEHGKGPALQRPALQRPALTMSARLVGVVVGLAAAVSVMLLAFALPSSHSGAHDLPLAVSGPSASVQQLTAALDKAHPGAFEVTTYSDGAAVSDAIESRDAIGGISVTSQGVTIRTASAAGAPYGPLLHTVGAALQEQNRTPVTYADVVPYTQDDPTGASFSALGLPLAFGGMISAVVLSTLFRDRIVLRVVGSISFAILAGLSVTAILQFWIGSVDGSYWLTAASLSLGVAAISLTVLGLESLLGYAGLGVGAVLMMFVSNPLSGISTGSAWLPDPWGTVGQLLPIGAAGDLVRSTAFFDGAAGAGSTAVLGSWVILGLGLMALSRWRRRAEQPSSVHRELQPVA</sequence>
<proteinExistence type="predicted"/>
<feature type="transmembrane region" description="Helical" evidence="1">
    <location>
        <begin position="163"/>
        <end position="183"/>
    </location>
</feature>
<keyword evidence="1" id="KW-0472">Membrane</keyword>
<keyword evidence="3" id="KW-1185">Reference proteome</keyword>
<name>A0A916T079_9MICO</name>
<reference evidence="2" key="1">
    <citation type="journal article" date="2014" name="Int. J. Syst. Evol. Microbiol.">
        <title>Complete genome sequence of Corynebacterium casei LMG S-19264T (=DSM 44701T), isolated from a smear-ripened cheese.</title>
        <authorList>
            <consortium name="US DOE Joint Genome Institute (JGI-PGF)"/>
            <person name="Walter F."/>
            <person name="Albersmeier A."/>
            <person name="Kalinowski J."/>
            <person name="Ruckert C."/>
        </authorList>
    </citation>
    <scope>NUCLEOTIDE SEQUENCE</scope>
    <source>
        <strain evidence="2">CGMCC 1.15085</strain>
    </source>
</reference>
<gene>
    <name evidence="2" type="ORF">GCM10011492_15450</name>
</gene>
<accession>A0A916T079</accession>
<evidence type="ECO:0000313" key="2">
    <source>
        <dbReference type="EMBL" id="GGB26178.1"/>
    </source>
</evidence>
<feature type="transmembrane region" description="Helical" evidence="1">
    <location>
        <begin position="223"/>
        <end position="243"/>
    </location>
</feature>